<comment type="subunit">
    <text evidence="3 7">Homodimer.</text>
</comment>
<dbReference type="GO" id="GO:0006817">
    <property type="term" value="P:phosphate ion transport"/>
    <property type="evidence" value="ECO:0007669"/>
    <property type="project" value="UniProtKB-KW"/>
</dbReference>
<dbReference type="SUPFAM" id="SSF109755">
    <property type="entry name" value="PhoU-like"/>
    <property type="match status" value="1"/>
</dbReference>
<evidence type="ECO:0000259" key="8">
    <source>
        <dbReference type="Pfam" id="PF01895"/>
    </source>
</evidence>
<keyword evidence="4 7" id="KW-0813">Transport</keyword>
<dbReference type="GO" id="GO:0030643">
    <property type="term" value="P:intracellular phosphate ion homeostasis"/>
    <property type="evidence" value="ECO:0007669"/>
    <property type="project" value="InterPro"/>
</dbReference>
<dbReference type="Pfam" id="PF01895">
    <property type="entry name" value="PhoU"/>
    <property type="match status" value="2"/>
</dbReference>
<comment type="similarity">
    <text evidence="2 7">Belongs to the PhoU family.</text>
</comment>
<reference evidence="9" key="1">
    <citation type="submission" date="2022-02" db="EMBL/GenBank/DDBJ databases">
        <title>Fredinandcohnia quinoae sp. nov. isolated from Chenopodium quinoa seeds.</title>
        <authorList>
            <person name="Saati-Santamaria Z."/>
            <person name="Flores-Felix J.D."/>
            <person name="Igual J.M."/>
            <person name="Velazquez E."/>
            <person name="Garcia-Fraile P."/>
            <person name="Martinez-Molina E."/>
        </authorList>
    </citation>
    <scope>NUCLEOTIDE SEQUENCE</scope>
    <source>
        <strain evidence="9">SECRCQ15</strain>
    </source>
</reference>
<dbReference type="InterPro" id="IPR028366">
    <property type="entry name" value="PhoU"/>
</dbReference>
<evidence type="ECO:0000313" key="10">
    <source>
        <dbReference type="Proteomes" id="UP001431131"/>
    </source>
</evidence>
<organism evidence="9 10">
    <name type="scientific">Fredinandcohnia quinoae</name>
    <dbReference type="NCBI Taxonomy" id="2918902"/>
    <lineage>
        <taxon>Bacteria</taxon>
        <taxon>Bacillati</taxon>
        <taxon>Bacillota</taxon>
        <taxon>Bacilli</taxon>
        <taxon>Bacillales</taxon>
        <taxon>Bacillaceae</taxon>
        <taxon>Fredinandcohnia</taxon>
    </lineage>
</organism>
<comment type="caution">
    <text evidence="9">The sequence shown here is derived from an EMBL/GenBank/DDBJ whole genome shotgun (WGS) entry which is preliminary data.</text>
</comment>
<feature type="domain" description="PhoU" evidence="8">
    <location>
        <begin position="19"/>
        <end position="105"/>
    </location>
</feature>
<evidence type="ECO:0000256" key="5">
    <source>
        <dbReference type="ARBA" id="ARBA00022490"/>
    </source>
</evidence>
<evidence type="ECO:0000256" key="3">
    <source>
        <dbReference type="ARBA" id="ARBA00011738"/>
    </source>
</evidence>
<dbReference type="GO" id="GO:0045936">
    <property type="term" value="P:negative regulation of phosphate metabolic process"/>
    <property type="evidence" value="ECO:0007669"/>
    <property type="project" value="InterPro"/>
</dbReference>
<sequence>MNTRKEFDNDLDHLKTMLLDMVEASKQAITEAIASLKDQNIERANQIIKNDGVLNKMESEINEKAILMIAKQAPVATDLRKIIVALKISSDVERIGDLAVNIAKSTIHIGAENLVKPIEEIPKMADVVQDMLSKSIDAFYNKDVALAKKVADTDDVVDEMYGKLISELMELMTRKPESIQQITQLAFICRYVERIGDHITNITENIIYQVTGKRYDLNQ</sequence>
<evidence type="ECO:0000313" key="9">
    <source>
        <dbReference type="EMBL" id="MCH1624936.1"/>
    </source>
</evidence>
<keyword evidence="5 7" id="KW-0963">Cytoplasm</keyword>
<evidence type="ECO:0000256" key="2">
    <source>
        <dbReference type="ARBA" id="ARBA00008107"/>
    </source>
</evidence>
<dbReference type="InterPro" id="IPR038078">
    <property type="entry name" value="PhoU-like_sf"/>
</dbReference>
<dbReference type="PANTHER" id="PTHR42930:SF3">
    <property type="entry name" value="PHOSPHATE-SPECIFIC TRANSPORT SYSTEM ACCESSORY PROTEIN PHOU"/>
    <property type="match status" value="1"/>
</dbReference>
<dbReference type="FunFam" id="1.20.58.220:FF:000004">
    <property type="entry name" value="Phosphate-specific transport system accessory protein PhoU"/>
    <property type="match status" value="1"/>
</dbReference>
<dbReference type="RefSeq" id="WP_240253767.1">
    <property type="nucleotide sequence ID" value="NZ_JAKTTI010000006.1"/>
</dbReference>
<evidence type="ECO:0000256" key="7">
    <source>
        <dbReference type="PIRNR" id="PIRNR003107"/>
    </source>
</evidence>
<dbReference type="EMBL" id="JAKTTI010000006">
    <property type="protein sequence ID" value="MCH1624936.1"/>
    <property type="molecule type" value="Genomic_DNA"/>
</dbReference>
<evidence type="ECO:0000256" key="4">
    <source>
        <dbReference type="ARBA" id="ARBA00022448"/>
    </source>
</evidence>
<proteinExistence type="inferred from homology"/>
<evidence type="ECO:0000256" key="1">
    <source>
        <dbReference type="ARBA" id="ARBA00004496"/>
    </source>
</evidence>
<dbReference type="AlphaFoldDB" id="A0AAW5E4M4"/>
<dbReference type="GO" id="GO:0005737">
    <property type="term" value="C:cytoplasm"/>
    <property type="evidence" value="ECO:0007669"/>
    <property type="project" value="UniProtKB-SubCell"/>
</dbReference>
<keyword evidence="6 7" id="KW-0592">Phosphate transport</keyword>
<protein>
    <recommendedName>
        <fullName evidence="7">Phosphate-specific transport system accessory protein PhoU</fullName>
    </recommendedName>
</protein>
<dbReference type="PANTHER" id="PTHR42930">
    <property type="entry name" value="PHOSPHATE-SPECIFIC TRANSPORT SYSTEM ACCESSORY PROTEIN PHOU"/>
    <property type="match status" value="1"/>
</dbReference>
<dbReference type="InterPro" id="IPR026022">
    <property type="entry name" value="PhoU_dom"/>
</dbReference>
<dbReference type="PIRSF" id="PIRSF003107">
    <property type="entry name" value="PhoU"/>
    <property type="match status" value="1"/>
</dbReference>
<evidence type="ECO:0000256" key="6">
    <source>
        <dbReference type="ARBA" id="ARBA00022592"/>
    </source>
</evidence>
<feature type="domain" description="PhoU" evidence="8">
    <location>
        <begin position="121"/>
        <end position="205"/>
    </location>
</feature>
<keyword evidence="10" id="KW-1185">Reference proteome</keyword>
<dbReference type="NCBIfam" id="TIGR02135">
    <property type="entry name" value="phoU_full"/>
    <property type="match status" value="1"/>
</dbReference>
<gene>
    <name evidence="9" type="primary">phoU</name>
    <name evidence="9" type="ORF">MJG50_06320</name>
</gene>
<name>A0AAW5E4M4_9BACI</name>
<comment type="function">
    <text evidence="7">Plays a role in the regulation of phosphate uptake.</text>
</comment>
<dbReference type="Gene3D" id="1.20.58.220">
    <property type="entry name" value="Phosphate transport system protein phou homolog 2, domain 2"/>
    <property type="match status" value="1"/>
</dbReference>
<dbReference type="Proteomes" id="UP001431131">
    <property type="component" value="Unassembled WGS sequence"/>
</dbReference>
<accession>A0AAW5E4M4</accession>
<comment type="subcellular location">
    <subcellularLocation>
        <location evidence="1 7">Cytoplasm</location>
    </subcellularLocation>
</comment>